<dbReference type="GO" id="GO:0016857">
    <property type="term" value="F:racemase and epimerase activity, acting on carbohydrates and derivatives"/>
    <property type="evidence" value="ECO:0007669"/>
    <property type="project" value="InterPro"/>
</dbReference>
<evidence type="ECO:0000256" key="6">
    <source>
        <dbReference type="ARBA" id="ARBA00022833"/>
    </source>
</evidence>
<dbReference type="GO" id="GO:0006091">
    <property type="term" value="P:generation of precursor metabolites and energy"/>
    <property type="evidence" value="ECO:0007669"/>
    <property type="project" value="UniProtKB-ARBA"/>
</dbReference>
<comment type="cofactor">
    <cofactor evidence="3">
        <name>Fe(2+)</name>
        <dbReference type="ChEBI" id="CHEBI:29033"/>
    </cofactor>
</comment>
<dbReference type="GO" id="GO:0046872">
    <property type="term" value="F:metal ion binding"/>
    <property type="evidence" value="ECO:0007669"/>
    <property type="project" value="UniProtKB-KW"/>
</dbReference>
<evidence type="ECO:0000313" key="11">
    <source>
        <dbReference type="EMBL" id="OGN07261.1"/>
    </source>
</evidence>
<dbReference type="GO" id="GO:0006163">
    <property type="term" value="P:purine nucleotide metabolic process"/>
    <property type="evidence" value="ECO:0007669"/>
    <property type="project" value="UniProtKB-ARBA"/>
</dbReference>
<dbReference type="PANTHER" id="PTHR11749">
    <property type="entry name" value="RIBULOSE-5-PHOSPHATE-3-EPIMERASE"/>
    <property type="match status" value="1"/>
</dbReference>
<evidence type="ECO:0000256" key="9">
    <source>
        <dbReference type="ARBA" id="ARBA00023235"/>
    </source>
</evidence>
<evidence type="ECO:0000256" key="4">
    <source>
        <dbReference type="ARBA" id="ARBA00011738"/>
    </source>
</evidence>
<sequence length="211" mass="23230">MQRIIPAILTADPAELREGLKTLKGHANWVHVDVMDGKFVPNTSVNLFELGEASQIFNIEIHLMVESPEKYFEDCKGIGAKRVIFHLEAAKNPAEVLQKMEECGFQKEIALNPPTPVSKLAPYVERLDAVMVMSVNPGFQQQEFISDVLSKVSEIRRLKQDILVGIDGGINEQTIKQAFGAGVDYACAGSAVMKTSDPVAALKHLQELISQ</sequence>
<dbReference type="GO" id="GO:0005975">
    <property type="term" value="P:carbohydrate metabolic process"/>
    <property type="evidence" value="ECO:0007669"/>
    <property type="project" value="InterPro"/>
</dbReference>
<dbReference type="InterPro" id="IPR000056">
    <property type="entry name" value="Ribul_P_3_epim-like"/>
</dbReference>
<evidence type="ECO:0000256" key="7">
    <source>
        <dbReference type="ARBA" id="ARBA00023004"/>
    </source>
</evidence>
<dbReference type="InterPro" id="IPR013785">
    <property type="entry name" value="Aldolase_TIM"/>
</dbReference>
<comment type="cofactor">
    <cofactor evidence="2">
        <name>Zn(2+)</name>
        <dbReference type="ChEBI" id="CHEBI:29105"/>
    </cofactor>
</comment>
<keyword evidence="7" id="KW-0408">Iron</keyword>
<evidence type="ECO:0000256" key="5">
    <source>
        <dbReference type="ARBA" id="ARBA00022723"/>
    </source>
</evidence>
<gene>
    <name evidence="11" type="ORF">A2669_00675</name>
</gene>
<dbReference type="FunFam" id="3.20.20.70:FF:000191">
    <property type="entry name" value="ribulose-phosphate 3-epimerase isoform X2"/>
    <property type="match status" value="1"/>
</dbReference>
<comment type="cofactor">
    <cofactor evidence="1">
        <name>Mn(2+)</name>
        <dbReference type="ChEBI" id="CHEBI:29035"/>
    </cofactor>
</comment>
<reference evidence="11 12" key="1">
    <citation type="journal article" date="2016" name="Nat. Commun.">
        <title>Thousands of microbial genomes shed light on interconnected biogeochemical processes in an aquifer system.</title>
        <authorList>
            <person name="Anantharaman K."/>
            <person name="Brown C.T."/>
            <person name="Hug L.A."/>
            <person name="Sharon I."/>
            <person name="Castelle C.J."/>
            <person name="Probst A.J."/>
            <person name="Thomas B.C."/>
            <person name="Singh A."/>
            <person name="Wilkins M.J."/>
            <person name="Karaoz U."/>
            <person name="Brodie E.L."/>
            <person name="Williams K.H."/>
            <person name="Hubbard S.S."/>
            <person name="Banfield J.F."/>
        </authorList>
    </citation>
    <scope>NUCLEOTIDE SEQUENCE [LARGE SCALE GENOMIC DNA]</scope>
</reference>
<dbReference type="Proteomes" id="UP000177605">
    <property type="component" value="Unassembled WGS sequence"/>
</dbReference>
<dbReference type="Pfam" id="PF00834">
    <property type="entry name" value="Ribul_P_3_epim"/>
    <property type="match status" value="1"/>
</dbReference>
<dbReference type="NCBIfam" id="NF004076">
    <property type="entry name" value="PRK05581.1-4"/>
    <property type="match status" value="1"/>
</dbReference>
<dbReference type="Gene3D" id="3.20.20.70">
    <property type="entry name" value="Aldolase class I"/>
    <property type="match status" value="1"/>
</dbReference>
<accession>A0A1F8F295</accession>
<dbReference type="CDD" id="cd00429">
    <property type="entry name" value="RPE"/>
    <property type="match status" value="1"/>
</dbReference>
<dbReference type="EMBL" id="MGJM01000002">
    <property type="protein sequence ID" value="OGN07261.1"/>
    <property type="molecule type" value="Genomic_DNA"/>
</dbReference>
<dbReference type="InterPro" id="IPR011060">
    <property type="entry name" value="RibuloseP-bd_barrel"/>
</dbReference>
<evidence type="ECO:0000256" key="2">
    <source>
        <dbReference type="ARBA" id="ARBA00001947"/>
    </source>
</evidence>
<proteinExistence type="predicted"/>
<keyword evidence="5" id="KW-0479">Metal-binding</keyword>
<evidence type="ECO:0000256" key="1">
    <source>
        <dbReference type="ARBA" id="ARBA00001936"/>
    </source>
</evidence>
<comment type="subunit">
    <text evidence="4">Homodimer.</text>
</comment>
<evidence type="ECO:0000256" key="8">
    <source>
        <dbReference type="ARBA" id="ARBA00023211"/>
    </source>
</evidence>
<evidence type="ECO:0000256" key="10">
    <source>
        <dbReference type="ARBA" id="ARBA00023277"/>
    </source>
</evidence>
<keyword evidence="8" id="KW-0464">Manganese</keyword>
<keyword evidence="10" id="KW-0119">Carbohydrate metabolism</keyword>
<dbReference type="PROSITE" id="PS01085">
    <property type="entry name" value="RIBUL_P_3_EPIMER_1"/>
    <property type="match status" value="1"/>
</dbReference>
<comment type="caution">
    <text evidence="11">The sequence shown here is derived from an EMBL/GenBank/DDBJ whole genome shotgun (WGS) entry which is preliminary data.</text>
</comment>
<dbReference type="GO" id="GO:0046496">
    <property type="term" value="P:nicotinamide nucleotide metabolic process"/>
    <property type="evidence" value="ECO:0007669"/>
    <property type="project" value="UniProtKB-ARBA"/>
</dbReference>
<evidence type="ECO:0000313" key="12">
    <source>
        <dbReference type="Proteomes" id="UP000177605"/>
    </source>
</evidence>
<dbReference type="AlphaFoldDB" id="A0A1F8F295"/>
<evidence type="ECO:0008006" key="13">
    <source>
        <dbReference type="Google" id="ProtNLM"/>
    </source>
</evidence>
<keyword evidence="9" id="KW-0413">Isomerase</keyword>
<dbReference type="GO" id="GO:1901135">
    <property type="term" value="P:carbohydrate derivative metabolic process"/>
    <property type="evidence" value="ECO:0007669"/>
    <property type="project" value="UniProtKB-ARBA"/>
</dbReference>
<organism evidence="11 12">
    <name type="scientific">Candidatus Yanofskybacteria bacterium RIFCSPHIGHO2_01_FULL_48_25b</name>
    <dbReference type="NCBI Taxonomy" id="1802672"/>
    <lineage>
        <taxon>Bacteria</taxon>
        <taxon>Candidatus Yanofskyibacteriota</taxon>
    </lineage>
</organism>
<protein>
    <recommendedName>
        <fullName evidence="13">Ribulose-phosphate 3-epimerase</fullName>
    </recommendedName>
</protein>
<evidence type="ECO:0000256" key="3">
    <source>
        <dbReference type="ARBA" id="ARBA00001954"/>
    </source>
</evidence>
<name>A0A1F8F295_9BACT</name>
<keyword evidence="6" id="KW-0862">Zinc</keyword>
<dbReference type="SUPFAM" id="SSF51366">
    <property type="entry name" value="Ribulose-phoshate binding barrel"/>
    <property type="match status" value="1"/>
</dbReference>